<evidence type="ECO:0000256" key="1">
    <source>
        <dbReference type="ARBA" id="ARBA00022468"/>
    </source>
</evidence>
<dbReference type="PANTHER" id="PTHR10194:SF142">
    <property type="entry name" value="NEUROFIBROMIN"/>
    <property type="match status" value="1"/>
</dbReference>
<dbReference type="Pfam" id="PF00616">
    <property type="entry name" value="RasGAP"/>
    <property type="match status" value="1"/>
</dbReference>
<dbReference type="CDD" id="cd05130">
    <property type="entry name" value="RasGAP_Neurofibromin"/>
    <property type="match status" value="1"/>
</dbReference>
<dbReference type="SMART" id="SM00323">
    <property type="entry name" value="RasGAP"/>
    <property type="match status" value="1"/>
</dbReference>
<dbReference type="GO" id="GO:0005096">
    <property type="term" value="F:GTPase activator activity"/>
    <property type="evidence" value="ECO:0007669"/>
    <property type="project" value="UniProtKB-KW"/>
</dbReference>
<dbReference type="InterPro" id="IPR008936">
    <property type="entry name" value="Rho_GTPase_activation_prot"/>
</dbReference>
<dbReference type="InterPro" id="IPR039360">
    <property type="entry name" value="Ras_GTPase"/>
</dbReference>
<proteinExistence type="predicted"/>
<dbReference type="PROSITE" id="PS50191">
    <property type="entry name" value="CRAL_TRIO"/>
    <property type="match status" value="1"/>
</dbReference>
<dbReference type="STRING" id="400682.A0A1X7UI79"/>
<feature type="compositionally biased region" description="Acidic residues" evidence="3">
    <location>
        <begin position="2730"/>
        <end position="2740"/>
    </location>
</feature>
<keyword evidence="7" id="KW-1185">Reference proteome</keyword>
<dbReference type="eggNOG" id="KOG1826">
    <property type="taxonomic scope" value="Eukaryota"/>
</dbReference>
<reference evidence="7" key="1">
    <citation type="journal article" date="2010" name="Nature">
        <title>The Amphimedon queenslandica genome and the evolution of animal complexity.</title>
        <authorList>
            <person name="Srivastava M."/>
            <person name="Simakov O."/>
            <person name="Chapman J."/>
            <person name="Fahey B."/>
            <person name="Gauthier M.E."/>
            <person name="Mitros T."/>
            <person name="Richards G.S."/>
            <person name="Conaco C."/>
            <person name="Dacre M."/>
            <person name="Hellsten U."/>
            <person name="Larroux C."/>
            <person name="Putnam N.H."/>
            <person name="Stanke M."/>
            <person name="Adamska M."/>
            <person name="Darling A."/>
            <person name="Degnan S.M."/>
            <person name="Oakley T.H."/>
            <person name="Plachetzki D.C."/>
            <person name="Zhai Y."/>
            <person name="Adamski M."/>
            <person name="Calcino A."/>
            <person name="Cummins S.F."/>
            <person name="Goodstein D.M."/>
            <person name="Harris C."/>
            <person name="Jackson D.J."/>
            <person name="Leys S.P."/>
            <person name="Shu S."/>
            <person name="Woodcroft B.J."/>
            <person name="Vervoort M."/>
            <person name="Kosik K.S."/>
            <person name="Manning G."/>
            <person name="Degnan B.M."/>
            <person name="Rokhsar D.S."/>
        </authorList>
    </citation>
    <scope>NUCLEOTIDE SEQUENCE [LARGE SCALE GENOMIC DNA]</scope>
</reference>
<sequence length="2749" mass="308444">MATPSVWVDAVVNKAAHLLPHLPNPLGSSTDELLKESITSILDLSQYQFAAVISGLSSLLETLNKEYPPTVADPAVVQSYCIVLDCLASCLSQRGTISFEDGDLPSLQHFFQRITQLCLLSGPETEKISLSACSVLYQLSGLHFHSIFNKIILRVTSVNRISNLSDSSTSSSSTYSSEQCVIQLIPHLNLNAPRLQQILQVIVTSFKDLKKHKQMFSSIPEILHKSIWNFMREYPAEFNEVLKSAYPSLARSAEKLFTQCDEYADTVKKKGQIWPLQNTLLLLCPHVMESMAFGDGDKGSPRHKTTTQKNFLSSVMKGFGNKLLCEAAVICATDMFTACTYVTDRSSQIFRYFVTQMQGNLQNLLFCPSSPFLHQPSSVAAGMPTFSDMDMMVRCLVAQFRLNHRNTHTFNICINFDSPPSFKLAFLQALHVLLKEKQTMSWWPDSAAVYVYATQLRAIFQTVIPIVRKCDMTSPTLSNDIRCFLQSPTAANNMLNTKSKTEKKQLVELIVHYQLIQWIINLYSMDPILAFTFKDPSGAAGESLHLMTGLVSLVQHQTPPHLFLNTSEVLLKLHEPQNIELWDPLNTMVAFWDISCQVTYSITQKLFSRKTTEPLQLLKWLREILYYRTSFLRKHSQEAFLGGVNSKVSQQLYTMLETVLLLFLRNIDIEAVQVAMSSFKFLVTEADLVSSPTEPVPYAANLRPYKQLEAISKTLLIGRAAQQKRIRLILKDLVHTPGSALAWEDTYSSWRVSRSLLVAYHNPHSETQPPDVIKGAESFPHTLMRKVNNSFIAKPSARMQETLTEENLQATLLNWTNMTGFLCSLAGVSTKSFQNYPLGILPGVTSSSSLPGGGGGESVSPPNSVGTMPRGVDMTDCPTSTSSTSTTSKVKRSSSYHGNRPKSVAIHAPQARLANQESVRFSSSGESIASVEDPLRNSSGSVPPSSASSSQTEGFIADMIHLLSCDNEAVGVNIRETVKEFVSGELSPVIYPYLFHALQEELERIVDTLHLDVTETNTVFVDQVVSIIQRIMDSKTEGGFDNLVHVKVDQVLLALLKYVYNLESKDERSLTMKIKLCGLLQTVVQHSRELSFHNEIQFRNSLVECLTQWVSGKLAGEHATHEETLRSELDLNAMKAVGVVLCGLPLQPKDIGNDIYEEKEKLFLKYFNTFLNLVHSMNSVETSKLGQLRRATITRQVSALREATILAMSNMLTANIDSGLTHAISLGYHSDLKTRTSFIEVLTSILKQGAEFNSLADTALADRYNQLLELVTVETEDGEHPIMVALINSVPFDNLDELAEVLVVLFDYKNKLPSFLTQILLTEVDALESGKLDTLFRGNTMACKVLSVAFKTFGLYYLQSVLRPLILNLMKTRDCDYEVDPMRMQDRSKLESNQSHLLEVVKSFYDTILSSLPSLPLQLRTVCHILYQVVVGRLDEEGLDTVNSAIFLRFINPAIVSPSSYNLVQGEIPSNARRALTLISKVLQNLANHVLFKKEAHMKVFNEFLANNFEKSRDLACSMASMGPYLDGEAVEYIAFLKEAYKYRLHSLLWNNQDRVASYAASTRASITVRPLFHQLNTLLAQLGAPNTPKKRTVSLATRTALVSSQLEEFIDNMSSECDEKTLRKIKAKEFFYQCGYSKAGNPLFYIIMRKFRGDQIHISYQLLYHMMVLLKGHTERSFELIIDLTQTTQHNEPDLELLIKFAAYVPEIMMSQIEAIYFYNPNMAFRSYIANLSSAVRIFSHIKGSKKMILVDSVSRFHEYVEPKELHLPAATVEFEQEGKDYIGHHLVIKTHSSSIRYPARISVHQCGFVVTAVEKTVLFDHPAYLKEMHHISDIREVLSESKNALVVRLVDEGQIVRLSSPSAEVIVKDLQSAITRWHSQQPSRYLNERKLEPKDVPGTFLNLAFLNLGSSEPRLRVAAYKLLCAVKDAFKLQIEYALDDSHELCIPHTCSQFVLDISQQLAVKEAHLTLEFLSEVVAGFQRYSTACKQLCLAYLSPWMPNLSHYVVRNETSRAEQEKLVKIFDLLVSLSISEVEMYPLIQEHVWCRISSEPDLLRSVLDSFIRACISDGPASLKVKVLSDTTVTLSRHHGGIVSQTVVKRMLKTLMATNEKPTNTLEQHYLWVELAVLSQFLVNLSFNNYLNVISHLPDLFYISIIMIGHGTITTKAAIHGLIINTLHSLLTIKHIAEHADVMKVVTLKLVEFSQPSIYMQFGLHNAKTAIEGVHIHNPQAHHQSMQSSDYTKDPLSTNTILAVVEHLHDVMGSIRTVYPDVEWHLRWQKLARRSAFSPNPSLQTRSFLMLGVISSHASSHVITRTLKVMEESVLQHQENISLLESIVTCLTRMIPLLDHTSKLTHHLFWVAIGVLQLEDPTLYAATLGLIEGCIKAFTNYGELAKNSLADVVHPARESLLWQLNHLDREVGISFDSDFNFALSTLLFKGFSHSLSTVRTRTQELLTTLFFLHSPHDSDTFQVNEHNLAYLTALFPESDIVRQQLQDNRTRLMTYIPSRSASEGQVSTQKPFSYTPLLNTHIIATHKSQILFLHLLASALLQTQSQKRVQLLYEFLADASNVFVDIFPLIQLYLTPHLSETLRTSENSDIIKAVQKLIRNAVVTSSTSSLIKPSYITDVGFGGVTEFFRPFPKNASLEHTQRAAFYQRYIEALIQEISPADGMDRMPSTSSLSSVTDLSDAFLSTASAGGGGGGGKRCRSRSSSKPSTRENTPEIENILEEVEDEIGEIPPDGSAV</sequence>
<dbReference type="PROSITE" id="PS00509">
    <property type="entry name" value="RAS_GTPASE_ACTIV_1"/>
    <property type="match status" value="1"/>
</dbReference>
<feature type="compositionally biased region" description="Low complexity" evidence="3">
    <location>
        <begin position="879"/>
        <end position="888"/>
    </location>
</feature>
<dbReference type="Proteomes" id="UP000007879">
    <property type="component" value="Unassembled WGS sequence"/>
</dbReference>
<dbReference type="InterPro" id="IPR023152">
    <property type="entry name" value="RasGAP_CS"/>
</dbReference>
<dbReference type="EnsemblMetazoa" id="XM_019998582.1">
    <property type="protein sequence ID" value="XP_019854141.1"/>
    <property type="gene ID" value="LOC100637593"/>
</dbReference>
<dbReference type="SUPFAM" id="SSF48350">
    <property type="entry name" value="GTPase activation domain, GAP"/>
    <property type="match status" value="1"/>
</dbReference>
<keyword evidence="2" id="KW-0597">Phosphoprotein</keyword>
<dbReference type="InParanoid" id="A0A1X7UI79"/>
<dbReference type="PROSITE" id="PS50018">
    <property type="entry name" value="RAS_GTPASE_ACTIV_2"/>
    <property type="match status" value="1"/>
</dbReference>
<evidence type="ECO:0008006" key="8">
    <source>
        <dbReference type="Google" id="ProtNLM"/>
    </source>
</evidence>
<dbReference type="OrthoDB" id="28245at2759"/>
<evidence type="ECO:0000313" key="6">
    <source>
        <dbReference type="EnsemblMetazoa" id="Aqu2.1.27176_001"/>
    </source>
</evidence>
<gene>
    <name evidence="6" type="primary">100637593</name>
</gene>
<dbReference type="Pfam" id="PF13716">
    <property type="entry name" value="CRAL_TRIO_2"/>
    <property type="match status" value="1"/>
</dbReference>
<dbReference type="Gene3D" id="1.10.506.10">
    <property type="entry name" value="GTPase Activation - p120gap, domain 1"/>
    <property type="match status" value="3"/>
</dbReference>
<evidence type="ECO:0000259" key="4">
    <source>
        <dbReference type="PROSITE" id="PS50018"/>
    </source>
</evidence>
<feature type="region of interest" description="Disordered" evidence="3">
    <location>
        <begin position="2699"/>
        <end position="2749"/>
    </location>
</feature>
<feature type="compositionally biased region" description="Low complexity" evidence="3">
    <location>
        <begin position="938"/>
        <end position="950"/>
    </location>
</feature>
<evidence type="ECO:0000256" key="3">
    <source>
        <dbReference type="SAM" id="MobiDB-lite"/>
    </source>
</evidence>
<feature type="domain" description="CRAL-TRIO" evidence="5">
    <location>
        <begin position="1619"/>
        <end position="1771"/>
    </location>
</feature>
<dbReference type="InterPro" id="IPR036865">
    <property type="entry name" value="CRAL-TRIO_dom_sf"/>
</dbReference>
<reference evidence="6" key="2">
    <citation type="submission" date="2017-05" db="UniProtKB">
        <authorList>
            <consortium name="EnsemblMetazoa"/>
        </authorList>
    </citation>
    <scope>IDENTIFICATION</scope>
</reference>
<feature type="region of interest" description="Disordered" evidence="3">
    <location>
        <begin position="847"/>
        <end position="950"/>
    </location>
</feature>
<evidence type="ECO:0000313" key="7">
    <source>
        <dbReference type="Proteomes" id="UP000007879"/>
    </source>
</evidence>
<dbReference type="Gene3D" id="3.40.525.10">
    <property type="entry name" value="CRAL-TRIO lipid binding domain"/>
    <property type="match status" value="1"/>
</dbReference>
<keyword evidence="1" id="KW-0343">GTPase activation</keyword>
<feature type="domain" description="Ras-GAP" evidence="4">
    <location>
        <begin position="1294"/>
        <end position="1488"/>
    </location>
</feature>
<protein>
    <recommendedName>
        <fullName evidence="8">Ras-GAP domain-containing protein</fullName>
    </recommendedName>
</protein>
<organism evidence="6">
    <name type="scientific">Amphimedon queenslandica</name>
    <name type="common">Sponge</name>
    <dbReference type="NCBI Taxonomy" id="400682"/>
    <lineage>
        <taxon>Eukaryota</taxon>
        <taxon>Metazoa</taxon>
        <taxon>Porifera</taxon>
        <taxon>Demospongiae</taxon>
        <taxon>Heteroscleromorpha</taxon>
        <taxon>Haplosclerida</taxon>
        <taxon>Niphatidae</taxon>
        <taxon>Amphimedon</taxon>
    </lineage>
</organism>
<dbReference type="EnsemblMetazoa" id="Aqu2.1.27176_001">
    <property type="protein sequence ID" value="Aqu2.1.27176_001"/>
    <property type="gene ID" value="Aqu2.1.27176"/>
</dbReference>
<dbReference type="InterPro" id="IPR001251">
    <property type="entry name" value="CRAL-TRIO_dom"/>
</dbReference>
<evidence type="ECO:0000256" key="2">
    <source>
        <dbReference type="ARBA" id="ARBA00022553"/>
    </source>
</evidence>
<evidence type="ECO:0000259" key="5">
    <source>
        <dbReference type="PROSITE" id="PS50191"/>
    </source>
</evidence>
<dbReference type="KEGG" id="aqu:100637593"/>
<name>A0A1X7UI79_AMPQE</name>
<dbReference type="PANTHER" id="PTHR10194">
    <property type="entry name" value="RAS GTPASE-ACTIVATING PROTEINS"/>
    <property type="match status" value="1"/>
</dbReference>
<dbReference type="Gene3D" id="2.30.29.30">
    <property type="entry name" value="Pleckstrin-homology domain (PH domain)/Phosphotyrosine-binding domain (PTB)"/>
    <property type="match status" value="1"/>
</dbReference>
<feature type="compositionally biased region" description="Polar residues" evidence="3">
    <location>
        <begin position="913"/>
        <end position="927"/>
    </location>
</feature>
<accession>A0A1X7UI79</accession>
<dbReference type="InterPro" id="IPR011993">
    <property type="entry name" value="PH-like_dom_sf"/>
</dbReference>
<dbReference type="InterPro" id="IPR001936">
    <property type="entry name" value="RasGAP_dom"/>
</dbReference>
<dbReference type="CDD" id="cd00170">
    <property type="entry name" value="SEC14"/>
    <property type="match status" value="1"/>
</dbReference>